<feature type="domain" description="Cation efflux protein transmembrane" evidence="6">
    <location>
        <begin position="23"/>
        <end position="194"/>
    </location>
</feature>
<dbReference type="Gene3D" id="1.20.1510.10">
    <property type="entry name" value="Cation efflux protein transmembrane domain"/>
    <property type="match status" value="1"/>
</dbReference>
<feature type="transmembrane region" description="Helical" evidence="5">
    <location>
        <begin position="108"/>
        <end position="128"/>
    </location>
</feature>
<reference evidence="7 8" key="1">
    <citation type="submission" date="2016-11" db="EMBL/GenBank/DDBJ databases">
        <authorList>
            <person name="Jaros S."/>
            <person name="Januszkiewicz K."/>
            <person name="Wedrychowicz H."/>
        </authorList>
    </citation>
    <scope>NUCLEOTIDE SEQUENCE [LARGE SCALE GENOMIC DNA]</scope>
    <source>
        <strain evidence="7 8">DSM 18772</strain>
    </source>
</reference>
<keyword evidence="3 5" id="KW-1133">Transmembrane helix</keyword>
<feature type="transmembrane region" description="Helical" evidence="5">
    <location>
        <begin position="172"/>
        <end position="191"/>
    </location>
</feature>
<evidence type="ECO:0000256" key="3">
    <source>
        <dbReference type="ARBA" id="ARBA00022989"/>
    </source>
</evidence>
<evidence type="ECO:0000259" key="6">
    <source>
        <dbReference type="Pfam" id="PF01545"/>
    </source>
</evidence>
<organism evidence="7 8">
    <name type="scientific">Rubritalea squalenifaciens DSM 18772</name>
    <dbReference type="NCBI Taxonomy" id="1123071"/>
    <lineage>
        <taxon>Bacteria</taxon>
        <taxon>Pseudomonadati</taxon>
        <taxon>Verrucomicrobiota</taxon>
        <taxon>Verrucomicrobiia</taxon>
        <taxon>Verrucomicrobiales</taxon>
        <taxon>Rubritaleaceae</taxon>
        <taxon>Rubritalea</taxon>
    </lineage>
</organism>
<evidence type="ECO:0000256" key="1">
    <source>
        <dbReference type="ARBA" id="ARBA00004141"/>
    </source>
</evidence>
<dbReference type="InterPro" id="IPR058533">
    <property type="entry name" value="Cation_efflux_TM"/>
</dbReference>
<name>A0A1M6IBI7_9BACT</name>
<dbReference type="EMBL" id="FQYR01000003">
    <property type="protein sequence ID" value="SHJ31783.1"/>
    <property type="molecule type" value="Genomic_DNA"/>
</dbReference>
<dbReference type="STRING" id="1123071.SAMN02745181_1747"/>
<dbReference type="OrthoDB" id="9799649at2"/>
<evidence type="ECO:0000313" key="8">
    <source>
        <dbReference type="Proteomes" id="UP000184510"/>
    </source>
</evidence>
<keyword evidence="8" id="KW-1185">Reference proteome</keyword>
<feature type="transmembrane region" description="Helical" evidence="5">
    <location>
        <begin position="52"/>
        <end position="69"/>
    </location>
</feature>
<feature type="transmembrane region" description="Helical" evidence="5">
    <location>
        <begin position="22"/>
        <end position="40"/>
    </location>
</feature>
<dbReference type="AlphaFoldDB" id="A0A1M6IBI7"/>
<keyword evidence="2 5" id="KW-0812">Transmembrane</keyword>
<evidence type="ECO:0000313" key="7">
    <source>
        <dbReference type="EMBL" id="SHJ31783.1"/>
    </source>
</evidence>
<dbReference type="GO" id="GO:0016020">
    <property type="term" value="C:membrane"/>
    <property type="evidence" value="ECO:0007669"/>
    <property type="project" value="UniProtKB-SubCell"/>
</dbReference>
<accession>A0A1M6IBI7</accession>
<evidence type="ECO:0000256" key="5">
    <source>
        <dbReference type="SAM" id="Phobius"/>
    </source>
</evidence>
<keyword evidence="4 5" id="KW-0472">Membrane</keyword>
<feature type="transmembrane region" description="Helical" evidence="5">
    <location>
        <begin position="149"/>
        <end position="166"/>
    </location>
</feature>
<dbReference type="GO" id="GO:0008324">
    <property type="term" value="F:monoatomic cation transmembrane transporter activity"/>
    <property type="evidence" value="ECO:0007669"/>
    <property type="project" value="InterPro"/>
</dbReference>
<proteinExistence type="predicted"/>
<comment type="subcellular location">
    <subcellularLocation>
        <location evidence="1">Membrane</location>
        <topology evidence="1">Multi-pass membrane protein</topology>
    </subcellularLocation>
</comment>
<dbReference type="Pfam" id="PF01545">
    <property type="entry name" value="Cation_efflux"/>
    <property type="match status" value="1"/>
</dbReference>
<sequence length="200" mass="21363">MSSCDCHIEVNDASQKGVLRKLLALNATMFVVELVVGIIGESTGVLADSLDMLADALVYSVALYAVGRCSSVKIKAAFLSGGFQLLIALGIGTDIVRRAITGSEPSSLLMFIVSIIALAVNAYCLKLISKEKEGEVHMRASYIFSKNDVIANSCVILASVIIYLTGSRWPDLIIGAIITGVVLWGGIRILVDARQQSERD</sequence>
<evidence type="ECO:0000256" key="2">
    <source>
        <dbReference type="ARBA" id="ARBA00022692"/>
    </source>
</evidence>
<dbReference type="RefSeq" id="WP_143183341.1">
    <property type="nucleotide sequence ID" value="NZ_FQYR01000003.1"/>
</dbReference>
<dbReference type="SUPFAM" id="SSF161111">
    <property type="entry name" value="Cation efflux protein transmembrane domain-like"/>
    <property type="match status" value="1"/>
</dbReference>
<protein>
    <submittedName>
        <fullName evidence="7">Cation efflux family protein</fullName>
    </submittedName>
</protein>
<feature type="transmembrane region" description="Helical" evidence="5">
    <location>
        <begin position="76"/>
        <end position="96"/>
    </location>
</feature>
<evidence type="ECO:0000256" key="4">
    <source>
        <dbReference type="ARBA" id="ARBA00023136"/>
    </source>
</evidence>
<dbReference type="InParanoid" id="A0A1M6IBI7"/>
<dbReference type="Proteomes" id="UP000184510">
    <property type="component" value="Unassembled WGS sequence"/>
</dbReference>
<gene>
    <name evidence="7" type="ORF">SAMN02745181_1747</name>
</gene>
<dbReference type="InterPro" id="IPR027469">
    <property type="entry name" value="Cation_efflux_TMD_sf"/>
</dbReference>